<dbReference type="Proteomes" id="UP000245368">
    <property type="component" value="Chromosome"/>
</dbReference>
<reference evidence="2 3" key="1">
    <citation type="submission" date="2018-05" db="EMBL/GenBank/DDBJ databases">
        <title>Complete Genome Sequence of Deinococcus sp. strain 17bor-2.</title>
        <authorList>
            <person name="Srinivasan S."/>
        </authorList>
    </citation>
    <scope>NUCLEOTIDE SEQUENCE [LARGE SCALE GENOMIC DNA]</scope>
    <source>
        <strain evidence="2 3">17bor-2</strain>
    </source>
</reference>
<keyword evidence="1" id="KW-0812">Transmembrane</keyword>
<keyword evidence="1" id="KW-0472">Membrane</keyword>
<evidence type="ECO:0000256" key="1">
    <source>
        <dbReference type="SAM" id="Phobius"/>
    </source>
</evidence>
<accession>A0A2Z3JCW8</accession>
<keyword evidence="1" id="KW-1133">Transmembrane helix</keyword>
<dbReference type="AlphaFoldDB" id="A0A2Z3JCW8"/>
<feature type="transmembrane region" description="Helical" evidence="1">
    <location>
        <begin position="276"/>
        <end position="295"/>
    </location>
</feature>
<organism evidence="2 3">
    <name type="scientific">Deinococcus irradiatisoli</name>
    <dbReference type="NCBI Taxonomy" id="2202254"/>
    <lineage>
        <taxon>Bacteria</taxon>
        <taxon>Thermotogati</taxon>
        <taxon>Deinococcota</taxon>
        <taxon>Deinococci</taxon>
        <taxon>Deinococcales</taxon>
        <taxon>Deinococcaceae</taxon>
        <taxon>Deinococcus</taxon>
    </lineage>
</organism>
<evidence type="ECO:0000313" key="3">
    <source>
        <dbReference type="Proteomes" id="UP000245368"/>
    </source>
</evidence>
<dbReference type="EMBL" id="CP029494">
    <property type="protein sequence ID" value="AWN23017.1"/>
    <property type="molecule type" value="Genomic_DNA"/>
</dbReference>
<dbReference type="OrthoDB" id="67032at2"/>
<evidence type="ECO:0000313" key="2">
    <source>
        <dbReference type="EMBL" id="AWN23017.1"/>
    </source>
</evidence>
<protein>
    <submittedName>
        <fullName evidence="2">Uncharacterized protein</fullName>
    </submittedName>
</protein>
<dbReference type="RefSeq" id="WP_109826469.1">
    <property type="nucleotide sequence ID" value="NZ_CP029494.1"/>
</dbReference>
<dbReference type="KEGG" id="dez:DKM44_07050"/>
<keyword evidence="3" id="KW-1185">Reference proteome</keyword>
<sequence>MADSVASPAFDSQLQVNHIEQVNVRGQESWGRWLLGHRAEVLFDAPDNQLIALNFELSLPYENQWVELRFNGTPLFRGLNRSTTAGVVQSRLLVHLRRGQNKLEVLTNRSNRDGLGAPFAKNDGSDISVAVHRLTFQPVQMQEPGLYGPQPSSFIGPRYSSAGPRGLEALFDRSGPLTVEYRLLRRFEHQGFLFDLDGTPVYRLSAEAPGNLLVGHFTVEAAKLEHSKLHVLSVRSQPVPPATMPFLTTTQDNHDVQFYVQQLKLTDTTSRLETNLLIVGAVGVLLILGLWWMLLRPQRS</sequence>
<gene>
    <name evidence="2" type="ORF">DKM44_07050</name>
</gene>
<name>A0A2Z3JCW8_9DEIO</name>
<proteinExistence type="predicted"/>